<evidence type="ECO:0000259" key="1">
    <source>
        <dbReference type="Pfam" id="PF13302"/>
    </source>
</evidence>
<gene>
    <name evidence="2" type="ORF">ALECFALPRED_008995</name>
</gene>
<sequence length="207" mass="22797">MASLKASLPPFLYTKRLTLELFDYSETHYDCLLAAMNSPTAHNSMGDYGVRTPAQFDALNFATRLSPSTCEGRVPDTDIYYLLRMGHKSGPLMGAVSLAQRAASTPPDMGWCILEPFMGQGYAAEAAEELLRLAREELGVKEIVSWPGIRNQRSIRVAQKIGFVEGGSINTSDGTLIVVYILPGMVFDSVINLSLWGEEKNDMLQQL</sequence>
<dbReference type="Pfam" id="PF13302">
    <property type="entry name" value="Acetyltransf_3"/>
    <property type="match status" value="1"/>
</dbReference>
<dbReference type="AlphaFoldDB" id="A0A8H3PH11"/>
<keyword evidence="3" id="KW-1185">Reference proteome</keyword>
<dbReference type="SUPFAM" id="SSF55729">
    <property type="entry name" value="Acyl-CoA N-acyltransferases (Nat)"/>
    <property type="match status" value="1"/>
</dbReference>
<organism evidence="2 3">
    <name type="scientific">Alectoria fallacina</name>
    <dbReference type="NCBI Taxonomy" id="1903189"/>
    <lineage>
        <taxon>Eukaryota</taxon>
        <taxon>Fungi</taxon>
        <taxon>Dikarya</taxon>
        <taxon>Ascomycota</taxon>
        <taxon>Pezizomycotina</taxon>
        <taxon>Lecanoromycetes</taxon>
        <taxon>OSLEUM clade</taxon>
        <taxon>Lecanoromycetidae</taxon>
        <taxon>Lecanorales</taxon>
        <taxon>Lecanorineae</taxon>
        <taxon>Parmeliaceae</taxon>
        <taxon>Alectoria</taxon>
    </lineage>
</organism>
<dbReference type="Proteomes" id="UP000664203">
    <property type="component" value="Unassembled WGS sequence"/>
</dbReference>
<evidence type="ECO:0000313" key="2">
    <source>
        <dbReference type="EMBL" id="CAF9941101.1"/>
    </source>
</evidence>
<feature type="domain" description="N-acetyltransferase" evidence="1">
    <location>
        <begin position="16"/>
        <end position="164"/>
    </location>
</feature>
<name>A0A8H3PH11_9LECA</name>
<comment type="caution">
    <text evidence="2">The sequence shown here is derived from an EMBL/GenBank/DDBJ whole genome shotgun (WGS) entry which is preliminary data.</text>
</comment>
<evidence type="ECO:0000313" key="3">
    <source>
        <dbReference type="Proteomes" id="UP000664203"/>
    </source>
</evidence>
<dbReference type="InterPro" id="IPR051531">
    <property type="entry name" value="N-acetyltransferase"/>
</dbReference>
<proteinExistence type="predicted"/>
<accession>A0A8H3PH11</accession>
<dbReference type="EMBL" id="CAJPDR010000635">
    <property type="protein sequence ID" value="CAF9941101.1"/>
    <property type="molecule type" value="Genomic_DNA"/>
</dbReference>
<reference evidence="2" key="1">
    <citation type="submission" date="2021-03" db="EMBL/GenBank/DDBJ databases">
        <authorList>
            <person name="Tagirdzhanova G."/>
        </authorList>
    </citation>
    <scope>NUCLEOTIDE SEQUENCE</scope>
</reference>
<dbReference type="PANTHER" id="PTHR43792:SF16">
    <property type="entry name" value="N-ACETYLTRANSFERASE DOMAIN-CONTAINING PROTEIN"/>
    <property type="match status" value="1"/>
</dbReference>
<dbReference type="OrthoDB" id="630895at2759"/>
<dbReference type="InterPro" id="IPR000182">
    <property type="entry name" value="GNAT_dom"/>
</dbReference>
<dbReference type="InterPro" id="IPR016181">
    <property type="entry name" value="Acyl_CoA_acyltransferase"/>
</dbReference>
<protein>
    <recommendedName>
        <fullName evidence="1">N-acetyltransferase domain-containing protein</fullName>
    </recommendedName>
</protein>
<dbReference type="Gene3D" id="3.40.630.30">
    <property type="match status" value="1"/>
</dbReference>
<dbReference type="GO" id="GO:0016747">
    <property type="term" value="F:acyltransferase activity, transferring groups other than amino-acyl groups"/>
    <property type="evidence" value="ECO:0007669"/>
    <property type="project" value="InterPro"/>
</dbReference>
<dbReference type="PANTHER" id="PTHR43792">
    <property type="entry name" value="GNAT FAMILY, PUTATIVE (AFU_ORTHOLOGUE AFUA_3G00765)-RELATED-RELATED"/>
    <property type="match status" value="1"/>
</dbReference>